<protein>
    <recommendedName>
        <fullName evidence="4">CS domain-containing protein</fullName>
    </recommendedName>
</protein>
<evidence type="ECO:0000313" key="3">
    <source>
        <dbReference type="Proteomes" id="UP000002899"/>
    </source>
</evidence>
<keyword evidence="1" id="KW-1133">Transmembrane helix</keyword>
<reference evidence="2 3" key="2">
    <citation type="journal article" date="2013" name="PLoS ONE">
        <title>Whole genome mapping and re-organization of the nuclear and mitochondrial genomes of Babesia microti isolates.</title>
        <authorList>
            <person name="Cornillot E."/>
            <person name="Dassouli A."/>
            <person name="Garg A."/>
            <person name="Pachikara N."/>
            <person name="Randazzo S."/>
            <person name="Depoix D."/>
            <person name="Carcy B."/>
            <person name="Delbecq S."/>
            <person name="Frutos R."/>
            <person name="Silva J.C."/>
            <person name="Sutton R."/>
            <person name="Krause P.J."/>
            <person name="Mamoun C.B."/>
        </authorList>
    </citation>
    <scope>NUCLEOTIDE SEQUENCE [LARGE SCALE GENOMIC DNA]</scope>
    <source>
        <strain evidence="2 3">RI</strain>
    </source>
</reference>
<organism evidence="2 3">
    <name type="scientific">Babesia microti (strain RI)</name>
    <dbReference type="NCBI Taxonomy" id="1133968"/>
    <lineage>
        <taxon>Eukaryota</taxon>
        <taxon>Sar</taxon>
        <taxon>Alveolata</taxon>
        <taxon>Apicomplexa</taxon>
        <taxon>Aconoidasida</taxon>
        <taxon>Piroplasmida</taxon>
        <taxon>Babesiidae</taxon>
        <taxon>Babesia</taxon>
    </lineage>
</organism>
<accession>A0A1N6LWW1</accession>
<proteinExistence type="predicted"/>
<dbReference type="InterPro" id="IPR008978">
    <property type="entry name" value="HSP20-like_chaperone"/>
</dbReference>
<dbReference type="EMBL" id="FO082871">
    <property type="protein sequence ID" value="SIO73351.1"/>
    <property type="molecule type" value="Genomic_DNA"/>
</dbReference>
<dbReference type="GeneID" id="24423486"/>
<name>A0A1N6LWW1_BABMR</name>
<dbReference type="SUPFAM" id="SSF49764">
    <property type="entry name" value="HSP20-like chaperones"/>
    <property type="match status" value="1"/>
</dbReference>
<dbReference type="AlphaFoldDB" id="A0A1N6LWW1"/>
<keyword evidence="3" id="KW-1185">Reference proteome</keyword>
<evidence type="ECO:0008006" key="4">
    <source>
        <dbReference type="Google" id="ProtNLM"/>
    </source>
</evidence>
<dbReference type="Gene3D" id="2.60.40.790">
    <property type="match status" value="1"/>
</dbReference>
<evidence type="ECO:0000256" key="1">
    <source>
        <dbReference type="SAM" id="Phobius"/>
    </source>
</evidence>
<dbReference type="RefSeq" id="XP_021337453.1">
    <property type="nucleotide sequence ID" value="XM_021482857.1"/>
</dbReference>
<dbReference type="KEGG" id="bmic:BMR1_01G02070"/>
<dbReference type="VEuPathDB" id="PiroplasmaDB:BMR1_01G02070"/>
<keyword evidence="1" id="KW-0812">Transmembrane</keyword>
<reference evidence="2 3" key="1">
    <citation type="journal article" date="2012" name="Nucleic Acids Res.">
        <title>Sequencing of the smallest Apicomplexan genome from the human pathogen Babesia microti.</title>
        <authorList>
            <person name="Cornillot E."/>
            <person name="Hadj-Kaddour K."/>
            <person name="Dassouli A."/>
            <person name="Noel B."/>
            <person name="Ranwez V."/>
            <person name="Vacherie B."/>
            <person name="Augagneur Y."/>
            <person name="Bres V."/>
            <person name="Duclos A."/>
            <person name="Randazzo S."/>
            <person name="Carcy B."/>
            <person name="Debierre-Grockiego F."/>
            <person name="Delbecq S."/>
            <person name="Moubri-Menage K."/>
            <person name="Shams-Eldin H."/>
            <person name="Usmani-Brown S."/>
            <person name="Bringaud F."/>
            <person name="Wincker P."/>
            <person name="Vivares C.P."/>
            <person name="Schwarz R.T."/>
            <person name="Schetters T.P."/>
            <person name="Krause P.J."/>
            <person name="Gorenflot A."/>
            <person name="Berry V."/>
            <person name="Barbe V."/>
            <person name="Ben Mamoun C."/>
        </authorList>
    </citation>
    <scope>NUCLEOTIDE SEQUENCE [LARGE SCALE GENOMIC DNA]</scope>
    <source>
        <strain evidence="2 3">RI</strain>
    </source>
</reference>
<feature type="transmembrane region" description="Helical" evidence="1">
    <location>
        <begin position="12"/>
        <end position="33"/>
    </location>
</feature>
<sequence length="582" mass="67992">MGLYRNIRIFGSITWCLISVLIFFFCIFCTNSYHINVTSHELRTRLMANEVNADDIDISKLDEDERLAMLYRQRQVDTLKEYLQPIAAGLAKEMTESEREKEFGKKLTPETVKARQMQSFIPHDYTYPPTTELPFQNDILKSRFPQQEPIDHRKNVVYIPTREERFQLSQGNPSNFKERDPYRVLKSKYDAQNTKNNTLQQNNAVEFNLSDHRPLEGVPETLNDGWELLPCKTIFKHKLMYPSNEIDPTLIPNENSCVFVKFQFFDAETNRFIYSNKELGGDLLAIELANCEYGFRQCLLSMYAGEMAEFVMPFSEYNEKNRDMPMFYGVNWVRLWAYMNDCHDGTFKWWDLGPFDADLLQTEDYKGKSKKEYWEKRTDEMVENIKAEMANNPSSVYWHEALENMSDNQKKAAKDYFENECNEYEKMQHMEYSGSRGFRDAIKETGQFNGLDVGHIVGGRSTYYCYKENEFTIYLAIPVKPGIRAQHVNIVIQRYKLLVQIGNKTVLEDDLIGSIDVSQGTNWCMSDQAMKHEPLDPLPDETLGTTLMEDDFESVSKLPSIIIVMAKADHHRRIWGSLFEKI</sequence>
<dbReference type="Proteomes" id="UP000002899">
    <property type="component" value="Chromosome I"/>
</dbReference>
<reference evidence="2 3" key="3">
    <citation type="journal article" date="2016" name="Sci. Rep.">
        <title>Genome-wide diversity and gene expression profiling of Babesia microti isolates identify polymorphic genes that mediate host-pathogen interactions.</title>
        <authorList>
            <person name="Silva J.C."/>
            <person name="Cornillot E."/>
            <person name="McCracken C."/>
            <person name="Usmani-Brown S."/>
            <person name="Dwivedi A."/>
            <person name="Ifeonu O.O."/>
            <person name="Crabtree J."/>
            <person name="Gotia H.T."/>
            <person name="Virji A.Z."/>
            <person name="Reynes C."/>
            <person name="Colinge J."/>
            <person name="Kumar V."/>
            <person name="Lawres L."/>
            <person name="Pazzi J.E."/>
            <person name="Pablo J.V."/>
            <person name="Hung C."/>
            <person name="Brancato J."/>
            <person name="Kumari P."/>
            <person name="Orvis J."/>
            <person name="Tretina K."/>
            <person name="Chibucos M."/>
            <person name="Ott S."/>
            <person name="Sadzewicz L."/>
            <person name="Sengamalay N."/>
            <person name="Shetty A.C."/>
            <person name="Su Q."/>
            <person name="Tallon L."/>
            <person name="Fraser C.M."/>
            <person name="Frutos R."/>
            <person name="Molina D.M."/>
            <person name="Krause P.J."/>
            <person name="Ben Mamoun C."/>
        </authorList>
    </citation>
    <scope>NUCLEOTIDE SEQUENCE [LARGE SCALE GENOMIC DNA]</scope>
    <source>
        <strain evidence="2 3">RI</strain>
    </source>
</reference>
<evidence type="ECO:0000313" key="2">
    <source>
        <dbReference type="EMBL" id="SIO73351.1"/>
    </source>
</evidence>
<dbReference type="OrthoDB" id="364878at2759"/>
<keyword evidence="1" id="KW-0472">Membrane</keyword>
<gene>
    <name evidence="2" type="ORF">BMR1_01G02070</name>
</gene>